<dbReference type="AlphaFoldDB" id="A0A3B0WKI4"/>
<feature type="domain" description="Thiolase N-terminal" evidence="5">
    <location>
        <begin position="35"/>
        <end position="309"/>
    </location>
</feature>
<keyword evidence="3 7" id="KW-0012">Acyltransferase</keyword>
<dbReference type="EC" id="2.3.1.9" evidence="7"/>
<dbReference type="CDD" id="cd00751">
    <property type="entry name" value="thiolase"/>
    <property type="match status" value="1"/>
</dbReference>
<evidence type="ECO:0000256" key="2">
    <source>
        <dbReference type="ARBA" id="ARBA00022679"/>
    </source>
</evidence>
<evidence type="ECO:0000313" key="7">
    <source>
        <dbReference type="EMBL" id="VAW52813.1"/>
    </source>
</evidence>
<dbReference type="GO" id="GO:0003985">
    <property type="term" value="F:acetyl-CoA C-acetyltransferase activity"/>
    <property type="evidence" value="ECO:0007669"/>
    <property type="project" value="UniProtKB-EC"/>
</dbReference>
<evidence type="ECO:0000256" key="4">
    <source>
        <dbReference type="SAM" id="MobiDB-lite"/>
    </source>
</evidence>
<dbReference type="Pfam" id="PF00108">
    <property type="entry name" value="Thiolase_N"/>
    <property type="match status" value="1"/>
</dbReference>
<proteinExistence type="inferred from homology"/>
<dbReference type="InterPro" id="IPR020610">
    <property type="entry name" value="Thiolase_AS"/>
</dbReference>
<dbReference type="PANTHER" id="PTHR18919:SF151">
    <property type="entry name" value="BLR2427 PROTEIN"/>
    <property type="match status" value="1"/>
</dbReference>
<dbReference type="Gene3D" id="3.40.47.10">
    <property type="match status" value="1"/>
</dbReference>
<dbReference type="InterPro" id="IPR020617">
    <property type="entry name" value="Thiolase_C"/>
</dbReference>
<feature type="domain" description="Thiolase C-terminal" evidence="6">
    <location>
        <begin position="317"/>
        <end position="454"/>
    </location>
</feature>
<dbReference type="InterPro" id="IPR020613">
    <property type="entry name" value="Thiolase_CS"/>
</dbReference>
<dbReference type="Pfam" id="PF02803">
    <property type="entry name" value="Thiolase_C"/>
    <property type="match status" value="1"/>
</dbReference>
<dbReference type="EC" id="2.3.1.16" evidence="7"/>
<dbReference type="EMBL" id="UOFE01000030">
    <property type="protein sequence ID" value="VAW52813.1"/>
    <property type="molecule type" value="Genomic_DNA"/>
</dbReference>
<gene>
    <name evidence="7" type="ORF">MNBD_GAMMA05-570</name>
</gene>
<dbReference type="InterPro" id="IPR016039">
    <property type="entry name" value="Thiolase-like"/>
</dbReference>
<dbReference type="InterPro" id="IPR002155">
    <property type="entry name" value="Thiolase"/>
</dbReference>
<organism evidence="7">
    <name type="scientific">hydrothermal vent metagenome</name>
    <dbReference type="NCBI Taxonomy" id="652676"/>
    <lineage>
        <taxon>unclassified sequences</taxon>
        <taxon>metagenomes</taxon>
        <taxon>ecological metagenomes</taxon>
    </lineage>
</organism>
<evidence type="ECO:0000256" key="1">
    <source>
        <dbReference type="ARBA" id="ARBA00010982"/>
    </source>
</evidence>
<dbReference type="NCBIfam" id="TIGR01930">
    <property type="entry name" value="AcCoA-C-Actrans"/>
    <property type="match status" value="1"/>
</dbReference>
<name>A0A3B0WKI4_9ZZZZ</name>
<evidence type="ECO:0000259" key="5">
    <source>
        <dbReference type="Pfam" id="PF00108"/>
    </source>
</evidence>
<dbReference type="InterPro" id="IPR020616">
    <property type="entry name" value="Thiolase_N"/>
</dbReference>
<sequence length="467" mass="50696">MHSQTEHGSKNEKEIKQQQSFKERNVMSNECGRKVYIVDGSRTPQLKSRGKVGPFSAGDLAVAAAKPLLLRNNFPLDAIDEVILGCMMPGEREANVGRVVSLRLGIPQSVPAWTVQRNCASGMQSVDSAYKNIRNGDADLILAGGVEAMSRAPVLFNHTMVNWLGDFMRSRSIGQKLSTILKLRGKHFTPVIALIHGLTDDVVGLGMGETAEIIANNFGITRKQMDEYAMTSHHRLAKAHESGFLDEIEVLYDDKGNFYDHDDGVRPDSSIASLAKLRPAFDRKYGKVTAGNSAQITDGASWLILASEDAVKKYDLPVIASIADTQWAGLDPAVMGMGPVHAMTPIMQRNNLSIDDIDYWEINEAFATQVLGCVEAWQQDEYCQDKLKLDGAMGKIPYEKLNIDGGGVSIGHPVGASGARIILHMCKILQRTNAKQGMASLCIGGGQGGAVLLQNESSQNTIKTEAA</sequence>
<evidence type="ECO:0000259" key="6">
    <source>
        <dbReference type="Pfam" id="PF02803"/>
    </source>
</evidence>
<protein>
    <submittedName>
        <fullName evidence="7">3-ketoacyl-CoA thiolase @ Acetyl-CoA acetyltransferase</fullName>
        <ecNumber evidence="7">2.3.1.16</ecNumber>
        <ecNumber evidence="7">2.3.1.9</ecNumber>
    </submittedName>
</protein>
<accession>A0A3B0WKI4</accession>
<dbReference type="PROSITE" id="PS00737">
    <property type="entry name" value="THIOLASE_2"/>
    <property type="match status" value="1"/>
</dbReference>
<reference evidence="7" key="1">
    <citation type="submission" date="2018-06" db="EMBL/GenBank/DDBJ databases">
        <authorList>
            <person name="Zhirakovskaya E."/>
        </authorList>
    </citation>
    <scope>NUCLEOTIDE SEQUENCE</scope>
</reference>
<feature type="region of interest" description="Disordered" evidence="4">
    <location>
        <begin position="1"/>
        <end position="23"/>
    </location>
</feature>
<dbReference type="SUPFAM" id="SSF53901">
    <property type="entry name" value="Thiolase-like"/>
    <property type="match status" value="2"/>
</dbReference>
<dbReference type="PANTHER" id="PTHR18919">
    <property type="entry name" value="ACETYL-COA C-ACYLTRANSFERASE"/>
    <property type="match status" value="1"/>
</dbReference>
<dbReference type="NCBIfam" id="NF006030">
    <property type="entry name" value="PRK08170.1"/>
    <property type="match status" value="1"/>
</dbReference>
<dbReference type="PROSITE" id="PS00099">
    <property type="entry name" value="THIOLASE_3"/>
    <property type="match status" value="1"/>
</dbReference>
<comment type="similarity">
    <text evidence="1">Belongs to the thiolase-like superfamily. Thiolase family.</text>
</comment>
<evidence type="ECO:0000256" key="3">
    <source>
        <dbReference type="ARBA" id="ARBA00023315"/>
    </source>
</evidence>
<keyword evidence="2 7" id="KW-0808">Transferase</keyword>